<reference evidence="14" key="3">
    <citation type="submission" date="2016-11" db="EMBL/GenBank/DDBJ databases">
        <authorList>
            <person name="Jaros S."/>
            <person name="Januszkiewicz K."/>
            <person name="Wedrychowicz H."/>
        </authorList>
    </citation>
    <scope>NUCLEOTIDE SEQUENCE [LARGE SCALE GENOMIC DNA]</scope>
    <source>
        <strain evidence="14">DSM 27989</strain>
    </source>
</reference>
<protein>
    <submittedName>
        <fullName evidence="14">Iron complex outermembrane recepter protein</fullName>
    </submittedName>
    <submittedName>
        <fullName evidence="13">TonB-dependent receptor</fullName>
    </submittedName>
</protein>
<evidence type="ECO:0000256" key="9">
    <source>
        <dbReference type="RuleBase" id="RU003357"/>
    </source>
</evidence>
<evidence type="ECO:0000256" key="7">
    <source>
        <dbReference type="ARBA" id="ARBA00023237"/>
    </source>
</evidence>
<dbReference type="PANTHER" id="PTHR30069">
    <property type="entry name" value="TONB-DEPENDENT OUTER MEMBRANE RECEPTOR"/>
    <property type="match status" value="1"/>
</dbReference>
<dbReference type="PROSITE" id="PS52016">
    <property type="entry name" value="TONB_DEPENDENT_REC_3"/>
    <property type="match status" value="1"/>
</dbReference>
<evidence type="ECO:0000313" key="14">
    <source>
        <dbReference type="EMBL" id="SHL12180.1"/>
    </source>
</evidence>
<dbReference type="Pfam" id="PF07715">
    <property type="entry name" value="Plug"/>
    <property type="match status" value="1"/>
</dbReference>
<keyword evidence="13" id="KW-0675">Receptor</keyword>
<feature type="domain" description="TonB-dependent receptor plug" evidence="12">
    <location>
        <begin position="57"/>
        <end position="160"/>
    </location>
</feature>
<keyword evidence="16" id="KW-1185">Reference proteome</keyword>
<keyword evidence="5 9" id="KW-0798">TonB box</keyword>
<dbReference type="PANTHER" id="PTHR30069:SF42">
    <property type="entry name" value="FERRIC AEROBACTIN RECEPTOR"/>
    <property type="match status" value="1"/>
</dbReference>
<dbReference type="Gene3D" id="2.170.130.10">
    <property type="entry name" value="TonB-dependent receptor, plug domain"/>
    <property type="match status" value="1"/>
</dbReference>
<dbReference type="Gene3D" id="2.40.170.20">
    <property type="entry name" value="TonB-dependent receptor, beta-barrel domain"/>
    <property type="match status" value="1"/>
</dbReference>
<reference evidence="15" key="2">
    <citation type="submission" date="2016-11" db="EMBL/GenBank/DDBJ databases">
        <authorList>
            <person name="Varghese N."/>
            <person name="Submissions S."/>
        </authorList>
    </citation>
    <scope>NUCLEOTIDE SEQUENCE [LARGE SCALE GENOMIC DNA]</scope>
    <source>
        <strain evidence="15">DSM 27989</strain>
    </source>
</reference>
<dbReference type="InterPro" id="IPR012910">
    <property type="entry name" value="Plug_dom"/>
</dbReference>
<evidence type="ECO:0000256" key="2">
    <source>
        <dbReference type="ARBA" id="ARBA00022448"/>
    </source>
</evidence>
<evidence type="ECO:0000256" key="6">
    <source>
        <dbReference type="ARBA" id="ARBA00023136"/>
    </source>
</evidence>
<keyword evidence="4 8" id="KW-0812">Transmembrane</keyword>
<accession>A0A1M6Y1S3</accession>
<sequence length="712" mass="78738">MKKHFFKIPTKPFLFLSLFFSVSTYAQITDTIPTNPNEVISVDEVIVTAGRKSENINQIPSSVTVISQKQIQEQLEFTADISQIIGNLVPGLSVSNNKSNNAGQTLRGRAILVLIDGIPQSTPLMNGSRDIRTIDPSVIERIEVIKGATSIYGNGSGGGIINYITKKNFNKNPISGQTSVGLRVNPYNSKETFGYRVSQFLSGNSNKFSYMVGGSIDYTGLQRDGEGLVLGQTDGTSNSYQNNVYTKLNYQINDESFVSVMYNFYNSTQHSKYISKNGVFGVSPTIGVKGEDPGKATGTPFNHNLIVRYNNNAIFGKTQFDASFYLNSFRSMNRYVQSATAWYGPGQTKINSNKKGIRLNFNTPFSLGNIPGEVTYGLDLLNDVTYQDLTDGRVYIPKMNMTSFAPYAQLKLDLFQDLVLKGGLRYENAQVKIKDFRTIADGPNGEGSIDVEGGKFPYKGTTFNAGLRYTKFDLFNPFVSFTQGFSINELGRIVRSAEESTLTNVNTKPILTNNYEVGFSSRYKMLNFTAAYFISTSSDGVSLVENSNGLLRPERAPERTYGFELTLDANISREWKAGATYAHVEGKSEKTDGSKKYLSGARVAPPKATAYLRFSPNRNLNLALNWLMTGDRNHFSPNNNGVYLSGEAPVKTINLFNLSGNYQLNQNWGISLGIDNLFNTTYYTVASQYSANVANYVRGVGTTATFTVNYKF</sequence>
<evidence type="ECO:0000256" key="4">
    <source>
        <dbReference type="ARBA" id="ARBA00022692"/>
    </source>
</evidence>
<dbReference type="InterPro" id="IPR039426">
    <property type="entry name" value="TonB-dep_rcpt-like"/>
</dbReference>
<dbReference type="OrthoDB" id="8670144at2"/>
<dbReference type="EMBL" id="FRBH01000006">
    <property type="protein sequence ID" value="SHL12180.1"/>
    <property type="molecule type" value="Genomic_DNA"/>
</dbReference>
<dbReference type="GO" id="GO:0015344">
    <property type="term" value="F:siderophore uptake transmembrane transporter activity"/>
    <property type="evidence" value="ECO:0007669"/>
    <property type="project" value="TreeGrafter"/>
</dbReference>
<feature type="domain" description="TonB-dependent receptor-like beta-barrel" evidence="11">
    <location>
        <begin position="252"/>
        <end position="677"/>
    </location>
</feature>
<dbReference type="EMBL" id="BMFL01000005">
    <property type="protein sequence ID" value="GGE93795.1"/>
    <property type="molecule type" value="Genomic_DNA"/>
</dbReference>
<dbReference type="InterPro" id="IPR037066">
    <property type="entry name" value="Plug_dom_sf"/>
</dbReference>
<feature type="signal peptide" evidence="10">
    <location>
        <begin position="1"/>
        <end position="26"/>
    </location>
</feature>
<organism evidence="14 15">
    <name type="scientific">Chishuiella changwenlii</name>
    <dbReference type="NCBI Taxonomy" id="1434701"/>
    <lineage>
        <taxon>Bacteria</taxon>
        <taxon>Pseudomonadati</taxon>
        <taxon>Bacteroidota</taxon>
        <taxon>Flavobacteriia</taxon>
        <taxon>Flavobacteriales</taxon>
        <taxon>Weeksellaceae</taxon>
        <taxon>Chishuiella</taxon>
    </lineage>
</organism>
<dbReference type="CDD" id="cd01347">
    <property type="entry name" value="ligand_gated_channel"/>
    <property type="match status" value="1"/>
</dbReference>
<evidence type="ECO:0000256" key="5">
    <source>
        <dbReference type="ARBA" id="ARBA00023077"/>
    </source>
</evidence>
<evidence type="ECO:0000256" key="8">
    <source>
        <dbReference type="PROSITE-ProRule" id="PRU01360"/>
    </source>
</evidence>
<comment type="subcellular location">
    <subcellularLocation>
        <location evidence="1 8">Cell outer membrane</location>
        <topology evidence="1 8">Multi-pass membrane protein</topology>
    </subcellularLocation>
</comment>
<dbReference type="InterPro" id="IPR036942">
    <property type="entry name" value="Beta-barrel_TonB_sf"/>
</dbReference>
<keyword evidence="10" id="KW-0732">Signal</keyword>
<gene>
    <name evidence="13" type="ORF">GCM10010984_09300</name>
    <name evidence="14" type="ORF">SAMN05443634_10651</name>
</gene>
<evidence type="ECO:0000313" key="15">
    <source>
        <dbReference type="Proteomes" id="UP000184120"/>
    </source>
</evidence>
<dbReference type="GO" id="GO:0044718">
    <property type="term" value="P:siderophore transmembrane transport"/>
    <property type="evidence" value="ECO:0007669"/>
    <property type="project" value="TreeGrafter"/>
</dbReference>
<evidence type="ECO:0000259" key="12">
    <source>
        <dbReference type="Pfam" id="PF07715"/>
    </source>
</evidence>
<dbReference type="Pfam" id="PF00593">
    <property type="entry name" value="TonB_dep_Rec_b-barrel"/>
    <property type="match status" value="1"/>
</dbReference>
<evidence type="ECO:0000256" key="10">
    <source>
        <dbReference type="SAM" id="SignalP"/>
    </source>
</evidence>
<evidence type="ECO:0000256" key="1">
    <source>
        <dbReference type="ARBA" id="ARBA00004571"/>
    </source>
</evidence>
<evidence type="ECO:0000259" key="11">
    <source>
        <dbReference type="Pfam" id="PF00593"/>
    </source>
</evidence>
<evidence type="ECO:0000313" key="16">
    <source>
        <dbReference type="Proteomes" id="UP000650994"/>
    </source>
</evidence>
<keyword evidence="6 8" id="KW-0472">Membrane</keyword>
<keyword evidence="7 8" id="KW-0998">Cell outer membrane</keyword>
<dbReference type="Proteomes" id="UP000650994">
    <property type="component" value="Unassembled WGS sequence"/>
</dbReference>
<reference evidence="13" key="1">
    <citation type="journal article" date="2014" name="Int. J. Syst. Evol. Microbiol.">
        <title>Complete genome of a new Firmicutes species belonging to the dominant human colonic microbiota ('Ruminococcus bicirculans') reveals two chromosomes and a selective capacity to utilize plant glucans.</title>
        <authorList>
            <consortium name="NISC Comparative Sequencing Program"/>
            <person name="Wegmann U."/>
            <person name="Louis P."/>
            <person name="Goesmann A."/>
            <person name="Henrissat B."/>
            <person name="Duncan S.H."/>
            <person name="Flint H.J."/>
        </authorList>
    </citation>
    <scope>NUCLEOTIDE SEQUENCE</scope>
    <source>
        <strain evidence="13">CGMCC 1.12707</strain>
    </source>
</reference>
<dbReference type="InterPro" id="IPR000531">
    <property type="entry name" value="Beta-barrel_TonB"/>
</dbReference>
<dbReference type="GO" id="GO:0009279">
    <property type="term" value="C:cell outer membrane"/>
    <property type="evidence" value="ECO:0007669"/>
    <property type="project" value="UniProtKB-SubCell"/>
</dbReference>
<comment type="similarity">
    <text evidence="8 9">Belongs to the TonB-dependent receptor family.</text>
</comment>
<dbReference type="RefSeq" id="WP_072931590.1">
    <property type="nucleotide sequence ID" value="NZ_BMFL01000005.1"/>
</dbReference>
<dbReference type="Proteomes" id="UP000184120">
    <property type="component" value="Unassembled WGS sequence"/>
</dbReference>
<evidence type="ECO:0000256" key="3">
    <source>
        <dbReference type="ARBA" id="ARBA00022452"/>
    </source>
</evidence>
<proteinExistence type="inferred from homology"/>
<keyword evidence="2 8" id="KW-0813">Transport</keyword>
<name>A0A1M6Y1S3_9FLAO</name>
<dbReference type="AlphaFoldDB" id="A0A1M6Y1S3"/>
<dbReference type="STRING" id="1434701.SAMN05443634_10651"/>
<reference evidence="13" key="5">
    <citation type="submission" date="2024-05" db="EMBL/GenBank/DDBJ databases">
        <authorList>
            <person name="Sun Q."/>
            <person name="Zhou Y."/>
        </authorList>
    </citation>
    <scope>NUCLEOTIDE SEQUENCE</scope>
    <source>
        <strain evidence="13">CGMCC 1.12707</strain>
    </source>
</reference>
<feature type="chain" id="PRO_5013291478" evidence="10">
    <location>
        <begin position="27"/>
        <end position="712"/>
    </location>
</feature>
<reference evidence="16" key="4">
    <citation type="journal article" date="2019" name="Int. J. Syst. Evol. Microbiol.">
        <title>The Global Catalogue of Microorganisms (GCM) 10K type strain sequencing project: providing services to taxonomists for standard genome sequencing and annotation.</title>
        <authorList>
            <consortium name="The Broad Institute Genomics Platform"/>
            <consortium name="The Broad Institute Genome Sequencing Center for Infectious Disease"/>
            <person name="Wu L."/>
            <person name="Ma J."/>
        </authorList>
    </citation>
    <scope>NUCLEOTIDE SEQUENCE [LARGE SCALE GENOMIC DNA]</scope>
    <source>
        <strain evidence="16">CGMCC 1.12707</strain>
    </source>
</reference>
<evidence type="ECO:0000313" key="13">
    <source>
        <dbReference type="EMBL" id="GGE93795.1"/>
    </source>
</evidence>
<dbReference type="SUPFAM" id="SSF56935">
    <property type="entry name" value="Porins"/>
    <property type="match status" value="1"/>
</dbReference>
<keyword evidence="3 8" id="KW-1134">Transmembrane beta strand</keyword>